<proteinExistence type="predicted"/>
<dbReference type="AlphaFoldDB" id="A0AAE1PFZ7"/>
<comment type="caution">
    <text evidence="2">The sequence shown here is derived from an EMBL/GenBank/DDBJ whole genome shotgun (WGS) entry which is preliminary data.</text>
</comment>
<sequence>MVVGGMGGEQEGVAIVLKRSNGGGLIGVWKKEGGGWDSGGAPLFFHLLPPTLPLYASRQSLLTPPLHPGLDSDPQPSSSPPPPPGIGAKRESWGGGCLTPCLPGGLAARHGRPGRVRHRQTGGKGGVARRMEAGWEEGRGRQQSPREGNMEGGGGKGGQTTAARGVEWEDSEGEEGNHDTTEGRTYFRRVKESN</sequence>
<name>A0AAE1PFZ7_9EUCA</name>
<accession>A0AAE1PFZ7</accession>
<evidence type="ECO:0000256" key="1">
    <source>
        <dbReference type="SAM" id="MobiDB-lite"/>
    </source>
</evidence>
<protein>
    <submittedName>
        <fullName evidence="2">Uncharacterized protein</fullName>
    </submittedName>
</protein>
<feature type="region of interest" description="Disordered" evidence="1">
    <location>
        <begin position="60"/>
        <end position="194"/>
    </location>
</feature>
<dbReference type="EMBL" id="JAWZYT010001975">
    <property type="protein sequence ID" value="KAK4307704.1"/>
    <property type="molecule type" value="Genomic_DNA"/>
</dbReference>
<evidence type="ECO:0000313" key="3">
    <source>
        <dbReference type="Proteomes" id="UP001292094"/>
    </source>
</evidence>
<feature type="compositionally biased region" description="Basic and acidic residues" evidence="1">
    <location>
        <begin position="129"/>
        <end position="140"/>
    </location>
</feature>
<dbReference type="Proteomes" id="UP001292094">
    <property type="component" value="Unassembled WGS sequence"/>
</dbReference>
<evidence type="ECO:0000313" key="2">
    <source>
        <dbReference type="EMBL" id="KAK4307704.1"/>
    </source>
</evidence>
<gene>
    <name evidence="2" type="ORF">Pmani_020550</name>
</gene>
<organism evidence="2 3">
    <name type="scientific">Petrolisthes manimaculis</name>
    <dbReference type="NCBI Taxonomy" id="1843537"/>
    <lineage>
        <taxon>Eukaryota</taxon>
        <taxon>Metazoa</taxon>
        <taxon>Ecdysozoa</taxon>
        <taxon>Arthropoda</taxon>
        <taxon>Crustacea</taxon>
        <taxon>Multicrustacea</taxon>
        <taxon>Malacostraca</taxon>
        <taxon>Eumalacostraca</taxon>
        <taxon>Eucarida</taxon>
        <taxon>Decapoda</taxon>
        <taxon>Pleocyemata</taxon>
        <taxon>Anomura</taxon>
        <taxon>Galatheoidea</taxon>
        <taxon>Porcellanidae</taxon>
        <taxon>Petrolisthes</taxon>
    </lineage>
</organism>
<reference evidence="2" key="1">
    <citation type="submission" date="2023-11" db="EMBL/GenBank/DDBJ databases">
        <title>Genome assemblies of two species of porcelain crab, Petrolisthes cinctipes and Petrolisthes manimaculis (Anomura: Porcellanidae).</title>
        <authorList>
            <person name="Angst P."/>
        </authorList>
    </citation>
    <scope>NUCLEOTIDE SEQUENCE</scope>
    <source>
        <strain evidence="2">PB745_02</strain>
        <tissue evidence="2">Gill</tissue>
    </source>
</reference>
<keyword evidence="3" id="KW-1185">Reference proteome</keyword>
<feature type="compositionally biased region" description="Basic residues" evidence="1">
    <location>
        <begin position="109"/>
        <end position="121"/>
    </location>
</feature>